<dbReference type="EMBL" id="DQTV01000117">
    <property type="protein sequence ID" value="HIP57557.1"/>
    <property type="molecule type" value="Genomic_DNA"/>
</dbReference>
<comment type="caution">
    <text evidence="1">The sequence shown here is derived from an EMBL/GenBank/DDBJ whole genome shotgun (WGS) entry which is preliminary data.</text>
</comment>
<evidence type="ECO:0000313" key="2">
    <source>
        <dbReference type="Proteomes" id="UP000605805"/>
    </source>
</evidence>
<gene>
    <name evidence="1" type="ORF">EYH02_05805</name>
</gene>
<dbReference type="AlphaFoldDB" id="A0A832Z0K1"/>
<accession>A0A832Z0K1</accession>
<proteinExistence type="predicted"/>
<reference evidence="1" key="1">
    <citation type="journal article" date="2020" name="ISME J.">
        <title>Gammaproteobacteria mediating utilization of methyl-, sulfur- and petroleum organic compounds in deep ocean hydrothermal plumes.</title>
        <authorList>
            <person name="Zhou Z."/>
            <person name="Liu Y."/>
            <person name="Pan J."/>
            <person name="Cron B.R."/>
            <person name="Toner B.M."/>
            <person name="Anantharaman K."/>
            <person name="Breier J.A."/>
            <person name="Dick G.J."/>
            <person name="Li M."/>
        </authorList>
    </citation>
    <scope>NUCLEOTIDE SEQUENCE</scope>
    <source>
        <strain evidence="1">SZUA-1435</strain>
    </source>
</reference>
<sequence length="115" mass="13327">MECREDLLEEARELIISALKSYMLSNCKRTVSIAKLAGQKRIRMEFHGLFKHYTPSENFPRFMDGLRYVLTCAGLDEVKRLLRAQEVVPDEAYAVYSYDEYAKLCNEVYEEASAS</sequence>
<name>A0A832Z0K1_9CREN</name>
<evidence type="ECO:0000313" key="1">
    <source>
        <dbReference type="EMBL" id="HIP57557.1"/>
    </source>
</evidence>
<protein>
    <submittedName>
        <fullName evidence="1">Uncharacterized protein</fullName>
    </submittedName>
</protein>
<dbReference type="Proteomes" id="UP000605805">
    <property type="component" value="Unassembled WGS sequence"/>
</dbReference>
<organism evidence="1 2">
    <name type="scientific">Ignisphaera aggregans</name>
    <dbReference type="NCBI Taxonomy" id="334771"/>
    <lineage>
        <taxon>Archaea</taxon>
        <taxon>Thermoproteota</taxon>
        <taxon>Thermoprotei</taxon>
        <taxon>Desulfurococcales</taxon>
        <taxon>Desulfurococcaceae</taxon>
        <taxon>Ignisphaera</taxon>
    </lineage>
</organism>